<dbReference type="RefSeq" id="XP_005764034.1">
    <property type="nucleotide sequence ID" value="XM_005763977.1"/>
</dbReference>
<feature type="transmembrane region" description="Helical" evidence="2">
    <location>
        <begin position="31"/>
        <end position="50"/>
    </location>
</feature>
<dbReference type="GeneID" id="17257714"/>
<dbReference type="HOGENOM" id="CLU_814923_0_0_1"/>
<proteinExistence type="predicted"/>
<feature type="region of interest" description="Disordered" evidence="1">
    <location>
        <begin position="306"/>
        <end position="341"/>
    </location>
</feature>
<name>A0A0D3IK20_EMIH1</name>
<evidence type="ECO:0000256" key="1">
    <source>
        <dbReference type="SAM" id="MobiDB-lite"/>
    </source>
</evidence>
<dbReference type="Proteomes" id="UP000013827">
    <property type="component" value="Unassembled WGS sequence"/>
</dbReference>
<keyword evidence="4" id="KW-1185">Reference proteome</keyword>
<keyword evidence="2" id="KW-1133">Transmembrane helix</keyword>
<reference evidence="4" key="1">
    <citation type="journal article" date="2013" name="Nature">
        <title>Pan genome of the phytoplankton Emiliania underpins its global distribution.</title>
        <authorList>
            <person name="Read B.A."/>
            <person name="Kegel J."/>
            <person name="Klute M.J."/>
            <person name="Kuo A."/>
            <person name="Lefebvre S.C."/>
            <person name="Maumus F."/>
            <person name="Mayer C."/>
            <person name="Miller J."/>
            <person name="Monier A."/>
            <person name="Salamov A."/>
            <person name="Young J."/>
            <person name="Aguilar M."/>
            <person name="Claverie J.M."/>
            <person name="Frickenhaus S."/>
            <person name="Gonzalez K."/>
            <person name="Herman E.K."/>
            <person name="Lin Y.C."/>
            <person name="Napier J."/>
            <person name="Ogata H."/>
            <person name="Sarno A.F."/>
            <person name="Shmutz J."/>
            <person name="Schroeder D."/>
            <person name="de Vargas C."/>
            <person name="Verret F."/>
            <person name="von Dassow P."/>
            <person name="Valentin K."/>
            <person name="Van de Peer Y."/>
            <person name="Wheeler G."/>
            <person name="Dacks J.B."/>
            <person name="Delwiche C.F."/>
            <person name="Dyhrman S.T."/>
            <person name="Glockner G."/>
            <person name="John U."/>
            <person name="Richards T."/>
            <person name="Worden A.Z."/>
            <person name="Zhang X."/>
            <person name="Grigoriev I.V."/>
            <person name="Allen A.E."/>
            <person name="Bidle K."/>
            <person name="Borodovsky M."/>
            <person name="Bowler C."/>
            <person name="Brownlee C."/>
            <person name="Cock J.M."/>
            <person name="Elias M."/>
            <person name="Gladyshev V.N."/>
            <person name="Groth M."/>
            <person name="Guda C."/>
            <person name="Hadaegh A."/>
            <person name="Iglesias-Rodriguez M.D."/>
            <person name="Jenkins J."/>
            <person name="Jones B.M."/>
            <person name="Lawson T."/>
            <person name="Leese F."/>
            <person name="Lindquist E."/>
            <person name="Lobanov A."/>
            <person name="Lomsadze A."/>
            <person name="Malik S.B."/>
            <person name="Marsh M.E."/>
            <person name="Mackinder L."/>
            <person name="Mock T."/>
            <person name="Mueller-Roeber B."/>
            <person name="Pagarete A."/>
            <person name="Parker M."/>
            <person name="Probert I."/>
            <person name="Quesneville H."/>
            <person name="Raines C."/>
            <person name="Rensing S.A."/>
            <person name="Riano-Pachon D.M."/>
            <person name="Richier S."/>
            <person name="Rokitta S."/>
            <person name="Shiraiwa Y."/>
            <person name="Soanes D.M."/>
            <person name="van der Giezen M."/>
            <person name="Wahlund T.M."/>
            <person name="Williams B."/>
            <person name="Wilson W."/>
            <person name="Wolfe G."/>
            <person name="Wurch L.L."/>
        </authorList>
    </citation>
    <scope>NUCLEOTIDE SEQUENCE</scope>
</reference>
<dbReference type="AlphaFoldDB" id="A0A0D3IK20"/>
<sequence length="341" mass="35898">MLPASLCAAGLLLVGAGLSQPFYLFIAANPWAQLVVVGLVLITAGLMSALREEGLAALLPTPLRLCLYESPFALGLHVRNAARSLQPGQISLQPDPLVSQLARVAALCCLDLEDALVREIVSSLDADFREAAFNPCARSLHPTLLSVVLGRRGLAQLAAIEREKLRRGPQSPVPPAAAGGDGDPPVLRRRDTKGIAREVLRLHGKSSGKSPLSPGAADESDAASAAGDLDKSSGSGAIGDLALAWKIVSLHLVVPLWRASVARARASAPWRLVVATWTALAQSWLVLAASAAYAWLMAWVRQPPARKAAGGENGEKGSEAANAPRRGRRQSLFGRRQSLEA</sequence>
<protein>
    <submittedName>
        <fullName evidence="3">Uncharacterized protein</fullName>
    </submittedName>
</protein>
<keyword evidence="2" id="KW-0472">Membrane</keyword>
<evidence type="ECO:0000256" key="2">
    <source>
        <dbReference type="SAM" id="Phobius"/>
    </source>
</evidence>
<accession>A0A0D3IK20</accession>
<feature type="compositionally biased region" description="Low complexity" evidence="1">
    <location>
        <begin position="330"/>
        <end position="341"/>
    </location>
</feature>
<evidence type="ECO:0000313" key="3">
    <source>
        <dbReference type="EnsemblProtists" id="EOD11605"/>
    </source>
</evidence>
<keyword evidence="2" id="KW-0812">Transmembrane</keyword>
<dbReference type="PaxDb" id="2903-EOD11605"/>
<evidence type="ECO:0000313" key="4">
    <source>
        <dbReference type="Proteomes" id="UP000013827"/>
    </source>
</evidence>
<reference evidence="3" key="2">
    <citation type="submission" date="2024-10" db="UniProtKB">
        <authorList>
            <consortium name="EnsemblProtists"/>
        </authorList>
    </citation>
    <scope>IDENTIFICATION</scope>
</reference>
<feature type="region of interest" description="Disordered" evidence="1">
    <location>
        <begin position="205"/>
        <end position="230"/>
    </location>
</feature>
<organism evidence="3 4">
    <name type="scientific">Emiliania huxleyi (strain CCMP1516)</name>
    <dbReference type="NCBI Taxonomy" id="280463"/>
    <lineage>
        <taxon>Eukaryota</taxon>
        <taxon>Haptista</taxon>
        <taxon>Haptophyta</taxon>
        <taxon>Prymnesiophyceae</taxon>
        <taxon>Isochrysidales</taxon>
        <taxon>Noelaerhabdaceae</taxon>
        <taxon>Emiliania</taxon>
    </lineage>
</organism>
<dbReference type="KEGG" id="ehx:EMIHUDRAFT_437579"/>
<feature type="region of interest" description="Disordered" evidence="1">
    <location>
        <begin position="165"/>
        <end position="188"/>
    </location>
</feature>
<dbReference type="EnsemblProtists" id="EOD11605">
    <property type="protein sequence ID" value="EOD11605"/>
    <property type="gene ID" value="EMIHUDRAFT_437579"/>
</dbReference>